<protein>
    <submittedName>
        <fullName evidence="3">Uncharacterized protein</fullName>
    </submittedName>
</protein>
<dbReference type="Proteomes" id="UP000463951">
    <property type="component" value="Chromosome"/>
</dbReference>
<keyword evidence="2" id="KW-0732">Signal</keyword>
<dbReference type="EMBL" id="AP019620">
    <property type="protein sequence ID" value="BBJ38661.1"/>
    <property type="molecule type" value="Genomic_DNA"/>
</dbReference>
<proteinExistence type="predicted"/>
<gene>
    <name evidence="3" type="ORF">SSPO_013790</name>
</gene>
<feature type="region of interest" description="Disordered" evidence="1">
    <location>
        <begin position="16"/>
        <end position="44"/>
    </location>
</feature>
<dbReference type="AlphaFoldDB" id="A0A499UNF8"/>
<evidence type="ECO:0000256" key="1">
    <source>
        <dbReference type="SAM" id="MobiDB-lite"/>
    </source>
</evidence>
<evidence type="ECO:0000313" key="4">
    <source>
        <dbReference type="Proteomes" id="UP000463951"/>
    </source>
</evidence>
<feature type="compositionally biased region" description="Low complexity" evidence="1">
    <location>
        <begin position="198"/>
        <end position="214"/>
    </location>
</feature>
<feature type="chain" id="PRO_5029687051" evidence="2">
    <location>
        <begin position="22"/>
        <end position="229"/>
    </location>
</feature>
<sequence length="229" mass="24708">MTVVATVLATAAAIAAGPARATPDDTPSAGSARPSLVRPIDPQQWRNPDDMTWADYRAVPGTRWADPDVKPTQRTFKGALVLLDYRDEEFTVSRPAGSTLFGNPQASASDIPRARLPRFYQDFLNIPGPLNNGHTINEYWMEDSGGRIGVDLTAFGVYRMPGKSYQYGVEDSMNPGACPAGTPATRTSGPTARPPGWPMSAPTRRTRSTSSSTSRPDRTSRPPGRSSAR</sequence>
<evidence type="ECO:0000313" key="3">
    <source>
        <dbReference type="EMBL" id="BBJ38661.1"/>
    </source>
</evidence>
<name>A0A499UNF8_9ACTN</name>
<accession>A0A499UNF8</accession>
<evidence type="ECO:0000256" key="2">
    <source>
        <dbReference type="SAM" id="SignalP"/>
    </source>
</evidence>
<organism evidence="3 4">
    <name type="scientific">Streptomyces antimycoticus</name>
    <dbReference type="NCBI Taxonomy" id="68175"/>
    <lineage>
        <taxon>Bacteria</taxon>
        <taxon>Bacillati</taxon>
        <taxon>Actinomycetota</taxon>
        <taxon>Actinomycetes</taxon>
        <taxon>Kitasatosporales</taxon>
        <taxon>Streptomycetaceae</taxon>
        <taxon>Streptomyces</taxon>
        <taxon>Streptomyces violaceusniger group</taxon>
    </lineage>
</organism>
<feature type="signal peptide" evidence="2">
    <location>
        <begin position="1"/>
        <end position="21"/>
    </location>
</feature>
<feature type="region of interest" description="Disordered" evidence="1">
    <location>
        <begin position="176"/>
        <end position="229"/>
    </location>
</feature>
<reference evidence="3 4" key="1">
    <citation type="journal article" date="2020" name="Int. J. Syst. Evol. Microbiol.">
        <title>Reclassification of Streptomyces castelarensis and Streptomyces sporoclivatus as later heterotypic synonyms of Streptomyces antimycoticus.</title>
        <authorList>
            <person name="Komaki H."/>
            <person name="Tamura T."/>
        </authorList>
    </citation>
    <scope>NUCLEOTIDE SEQUENCE [LARGE SCALE GENOMIC DNA]</scope>
    <source>
        <strain evidence="3 4">NBRC 100767</strain>
    </source>
</reference>